<dbReference type="KEGG" id="cad:Curi_c01630"/>
<dbReference type="STRING" id="1128398.Curi_c01630"/>
<organism evidence="1 2">
    <name type="scientific">Gottschalkia acidurici (strain ATCC 7906 / DSM 604 / BCRC 14475 / CIP 104303 / KCTC 5404 / NCIMB 10678 / 9a)</name>
    <name type="common">Clostridium acidurici</name>
    <dbReference type="NCBI Taxonomy" id="1128398"/>
    <lineage>
        <taxon>Bacteria</taxon>
        <taxon>Bacillati</taxon>
        <taxon>Bacillota</taxon>
        <taxon>Tissierellia</taxon>
        <taxon>Tissierellales</taxon>
        <taxon>Gottschalkiaceae</taxon>
        <taxon>Gottschalkia</taxon>
    </lineage>
</organism>
<name>K0ATR3_GOTA9</name>
<dbReference type="RefSeq" id="WP_014966380.1">
    <property type="nucleotide sequence ID" value="NC_018664.1"/>
</dbReference>
<sequence>MAGLILEGVCTSGKSTILKYISNNERYIRMETKIQLNEFMTERVIEYPRPKIEERIKLLQNYVEIIDNLNSNFYNSRFKRIQQSEVKPCYLLERFHLTHSVEELNFLPFKDIDKKLNELNFKLVILTIDENIISKRLEDSFKRRNNSWYRYIMSFEGIEYASEKYKNMQEKLVEHSKLSVLDTKIINTSKCNWQEYTNEILDFWMS</sequence>
<accession>K0ATR3</accession>
<reference evidence="1 2" key="1">
    <citation type="journal article" date="2012" name="PLoS ONE">
        <title>The purine-utilizing bacterium Clostridium acidurici 9a: a genome-guided metabolic reconsideration.</title>
        <authorList>
            <person name="Hartwich K."/>
            <person name="Poehlein A."/>
            <person name="Daniel R."/>
        </authorList>
    </citation>
    <scope>NUCLEOTIDE SEQUENCE [LARGE SCALE GENOMIC DNA]</scope>
    <source>
        <strain evidence="2">ATCC 7906 / DSM 604 / BCRC 14475 / CIP 104303 / KCTC 5404 / NCIMB 10678 / 9a</strain>
    </source>
</reference>
<dbReference type="InterPro" id="IPR027417">
    <property type="entry name" value="P-loop_NTPase"/>
</dbReference>
<evidence type="ECO:0000313" key="2">
    <source>
        <dbReference type="Proteomes" id="UP000006094"/>
    </source>
</evidence>
<keyword evidence="2" id="KW-1185">Reference proteome</keyword>
<dbReference type="eggNOG" id="ENOG5033ITH">
    <property type="taxonomic scope" value="Bacteria"/>
</dbReference>
<dbReference type="OrthoDB" id="2863968at2"/>
<dbReference type="SUPFAM" id="SSF52540">
    <property type="entry name" value="P-loop containing nucleoside triphosphate hydrolases"/>
    <property type="match status" value="1"/>
</dbReference>
<proteinExistence type="predicted"/>
<dbReference type="AlphaFoldDB" id="K0ATR3"/>
<protein>
    <submittedName>
        <fullName evidence="1">Uncharacterized protein</fullName>
    </submittedName>
</protein>
<dbReference type="HOGENOM" id="CLU_1330001_0_0_9"/>
<dbReference type="Gene3D" id="3.40.50.300">
    <property type="entry name" value="P-loop containing nucleotide triphosphate hydrolases"/>
    <property type="match status" value="1"/>
</dbReference>
<dbReference type="Proteomes" id="UP000006094">
    <property type="component" value="Chromosome"/>
</dbReference>
<evidence type="ECO:0000313" key="1">
    <source>
        <dbReference type="EMBL" id="AFS77243.1"/>
    </source>
</evidence>
<dbReference type="EMBL" id="CP003326">
    <property type="protein sequence ID" value="AFS77243.1"/>
    <property type="molecule type" value="Genomic_DNA"/>
</dbReference>
<gene>
    <name evidence="1" type="ordered locus">Curi_c01630</name>
</gene>